<dbReference type="Pfam" id="PF13812">
    <property type="entry name" value="PPR_3"/>
    <property type="match status" value="1"/>
</dbReference>
<reference evidence="4 5" key="1">
    <citation type="journal article" date="2023" name="IScience">
        <title>Expanded male sex-determining region conserved during the evolution of homothallism in the green alga Volvox.</title>
        <authorList>
            <person name="Yamamoto K."/>
            <person name="Matsuzaki R."/>
            <person name="Mahakham W."/>
            <person name="Heman W."/>
            <person name="Sekimoto H."/>
            <person name="Kawachi M."/>
            <person name="Minakuchi Y."/>
            <person name="Toyoda A."/>
            <person name="Nozaki H."/>
        </authorList>
    </citation>
    <scope>NUCLEOTIDE SEQUENCE [LARGE SCALE GENOMIC DNA]</scope>
    <source>
        <strain evidence="4 5">NIES-4468</strain>
    </source>
</reference>
<dbReference type="InterPro" id="IPR011990">
    <property type="entry name" value="TPR-like_helical_dom_sf"/>
</dbReference>
<organism evidence="4 5">
    <name type="scientific">Volvox africanus</name>
    <dbReference type="NCBI Taxonomy" id="51714"/>
    <lineage>
        <taxon>Eukaryota</taxon>
        <taxon>Viridiplantae</taxon>
        <taxon>Chlorophyta</taxon>
        <taxon>core chlorophytes</taxon>
        <taxon>Chlorophyceae</taxon>
        <taxon>CS clade</taxon>
        <taxon>Chlamydomonadales</taxon>
        <taxon>Volvocaceae</taxon>
        <taxon>Volvox</taxon>
    </lineage>
</organism>
<comment type="caution">
    <text evidence="4">The sequence shown here is derived from an EMBL/GenBank/DDBJ whole genome shotgun (WGS) entry which is preliminary data.</text>
</comment>
<feature type="region of interest" description="Disordered" evidence="3">
    <location>
        <begin position="849"/>
        <end position="878"/>
    </location>
</feature>
<dbReference type="Gene3D" id="1.25.40.10">
    <property type="entry name" value="Tetratricopeptide repeat domain"/>
    <property type="match status" value="2"/>
</dbReference>
<dbReference type="EMBL" id="BSDZ01000008">
    <property type="protein sequence ID" value="GLI60294.1"/>
    <property type="molecule type" value="Genomic_DNA"/>
</dbReference>
<protein>
    <recommendedName>
        <fullName evidence="6">Pentacotripeptide-repeat region of PRORP domain-containing protein</fullName>
    </recommendedName>
</protein>
<evidence type="ECO:0008006" key="6">
    <source>
        <dbReference type="Google" id="ProtNLM"/>
    </source>
</evidence>
<keyword evidence="1" id="KW-0677">Repeat</keyword>
<feature type="repeat" description="PPR" evidence="2">
    <location>
        <begin position="249"/>
        <end position="283"/>
    </location>
</feature>
<dbReference type="PANTHER" id="PTHR47936:SF1">
    <property type="entry name" value="PENTATRICOPEPTIDE REPEAT-CONTAINING PROTEIN GUN1, CHLOROPLASTIC"/>
    <property type="match status" value="1"/>
</dbReference>
<dbReference type="Pfam" id="PF01535">
    <property type="entry name" value="PPR"/>
    <property type="match status" value="2"/>
</dbReference>
<sequence length="878" mass="90078">MDPAQPNGDEMAAIYFRAEDLARRTVEYHRVRETEHRARERFGRRFRPFPWSEAVAAVLSDEALEDEASVVTLIRELGRQGCSEVALAALDLVVSRGSPPPSKAMFDAALLVCATEYQDQRCLEQFGRMRSLGLSADLLTTNLVLTGLGCRGRLEAAVEVMTEMRNKMGIRPNSYSVLMVLQACNYKRRGAYREAIDAVQALEAGGRTANEEVIEALLQVCESAMHQAPSFEAALAVFSALSELHLADCTRIYNGLLGAAGRAGRWREAQALYAQMQDDDVPASLETHTALIQACVVGRALDRALHIFEHLVAGRSAHETVPASIATYNHLIHACHQAGMLEKALEIASWVQKTGVEFDDETYGELMATIDVAQLWDDKAMKQARQEHKVVLPRNLRPAPYDAMRVMYLDHLEILQQEELLALEKLGGLGSWASKSLTRGAAGGPNSGMLPPTPTASLSLTSSARSLARSVVVGAPSGGHDIEPGYGHGYGAAAGRNVGGDVPSPSGSFQPTCSPNVAVTSQGPWFGQGTCGGPAAAAAAAAGERSGGSSLAVSPSLVVGAPAAAGAAAQVGGCVGSIGASQSEVQSRAASVKQLLKQLSTRPLPVLGSGGQGSVGGVSFRSALGSCGTAAPPPAAASTGYHDPPVWAQIQTMDAVTAGPGGTPYSAVVAAAQAAGAAGGTDGATESGGVPMALTLAIEPANLYGQSSAASLGSSHNRTSLRSMVTNRGIGGGSTSGPGNGIRIVLPTTSFSAAASLASASAVPSSTLPPLNDPIAPKPGLEVTSAVAAAVGAQSVMLGTANSPRTGPGPATASPPPPGRHRSRAAWGQPGPPDGGMAAMALAANADFVPSPLPSLSPGPVSATAGGTSRKYVSVLGK</sequence>
<dbReference type="InterPro" id="IPR002885">
    <property type="entry name" value="PPR_rpt"/>
</dbReference>
<feature type="repeat" description="PPR" evidence="2">
    <location>
        <begin position="324"/>
        <end position="358"/>
    </location>
</feature>
<evidence type="ECO:0000313" key="5">
    <source>
        <dbReference type="Proteomes" id="UP001165090"/>
    </source>
</evidence>
<accession>A0ABQ5RSJ9</accession>
<dbReference type="PROSITE" id="PS51375">
    <property type="entry name" value="PPR"/>
    <property type="match status" value="2"/>
</dbReference>
<name>A0ABQ5RSJ9_9CHLO</name>
<evidence type="ECO:0000256" key="1">
    <source>
        <dbReference type="ARBA" id="ARBA00022737"/>
    </source>
</evidence>
<evidence type="ECO:0000256" key="2">
    <source>
        <dbReference type="PROSITE-ProRule" id="PRU00708"/>
    </source>
</evidence>
<proteinExistence type="predicted"/>
<keyword evidence="5" id="KW-1185">Reference proteome</keyword>
<evidence type="ECO:0000256" key="3">
    <source>
        <dbReference type="SAM" id="MobiDB-lite"/>
    </source>
</evidence>
<gene>
    <name evidence="4" type="ORF">VaNZ11_002407</name>
</gene>
<feature type="region of interest" description="Disordered" evidence="3">
    <location>
        <begin position="799"/>
        <end position="837"/>
    </location>
</feature>
<dbReference type="PANTHER" id="PTHR47936">
    <property type="entry name" value="PPR_LONG DOMAIN-CONTAINING PROTEIN"/>
    <property type="match status" value="1"/>
</dbReference>
<dbReference type="NCBIfam" id="TIGR00756">
    <property type="entry name" value="PPR"/>
    <property type="match status" value="2"/>
</dbReference>
<evidence type="ECO:0000313" key="4">
    <source>
        <dbReference type="EMBL" id="GLI60294.1"/>
    </source>
</evidence>
<dbReference type="Proteomes" id="UP001165090">
    <property type="component" value="Unassembled WGS sequence"/>
</dbReference>